<gene>
    <name evidence="9" type="ORF">P4O66_010552</name>
</gene>
<dbReference type="InterPro" id="IPR011029">
    <property type="entry name" value="DEATH-like_dom_sf"/>
</dbReference>
<evidence type="ECO:0000256" key="5">
    <source>
        <dbReference type="ARBA" id="ARBA00023163"/>
    </source>
</evidence>
<dbReference type="GO" id="GO:0003677">
    <property type="term" value="F:DNA binding"/>
    <property type="evidence" value="ECO:0007669"/>
    <property type="project" value="UniProtKB-KW"/>
</dbReference>
<dbReference type="InterPro" id="IPR049341">
    <property type="entry name" value="TRADD-like_N"/>
</dbReference>
<dbReference type="PANTHER" id="PTHR15205:SF1">
    <property type="entry name" value="DNA-BINDING DEATH EFFECTOR DOMAIN-CONTAINING PROTEIN 2"/>
    <property type="match status" value="1"/>
</dbReference>
<evidence type="ECO:0000259" key="8">
    <source>
        <dbReference type="PROSITE" id="PS50168"/>
    </source>
</evidence>
<dbReference type="GO" id="GO:0042981">
    <property type="term" value="P:regulation of apoptotic process"/>
    <property type="evidence" value="ECO:0007669"/>
    <property type="project" value="InterPro"/>
</dbReference>
<keyword evidence="2" id="KW-0053">Apoptosis</keyword>
<sequence>MATVRCPRYSLHWEETDCLSYYDLLSLHEVFEIVGSQLTETDVEVLSFLLDETYPGKHPLDPEGWTEDISPDPSMPLNPPCPRLLEAWRWVRPRADLCHTANQHRPKSGVEMLLELERRGFLNEGNLEPLLQLLRILTRHDLLPFVSSKKRRTVSPERESMNYTDVESRERILSSSHTDPTSLENTHTSQLRTGVGSAITATAPSRRKRGRGCGRTRGRGWSRRPTDTSEIPPQPAPNKVTCVSLLILSSLLSFSLVQIQPFYPDSLMSYNVSADIRLRVRAEYSEHESALRGRVSSDKQQLLERQFELFSRASLLLRARDLGSIVCDIKFSELANLDAFWADYLSGALLEALKGVFITDSLKRAAGQEGVRLLVSVDQDDYEEGRRLLLSQQEAGNVSGSTW</sequence>
<evidence type="ECO:0000256" key="3">
    <source>
        <dbReference type="ARBA" id="ARBA00023015"/>
    </source>
</evidence>
<evidence type="ECO:0000256" key="2">
    <source>
        <dbReference type="ARBA" id="ARBA00022703"/>
    </source>
</evidence>
<feature type="domain" description="DED" evidence="8">
    <location>
        <begin position="26"/>
        <end position="148"/>
    </location>
</feature>
<evidence type="ECO:0000256" key="1">
    <source>
        <dbReference type="ARBA" id="ARBA00004604"/>
    </source>
</evidence>
<dbReference type="PROSITE" id="PS50168">
    <property type="entry name" value="DED"/>
    <property type="match status" value="1"/>
</dbReference>
<evidence type="ECO:0000313" key="10">
    <source>
        <dbReference type="Proteomes" id="UP001239994"/>
    </source>
</evidence>
<accession>A0AAD9DVE4</accession>
<feature type="region of interest" description="Disordered" evidence="7">
    <location>
        <begin position="201"/>
        <end position="235"/>
    </location>
</feature>
<feature type="compositionally biased region" description="Basic residues" evidence="7">
    <location>
        <begin position="205"/>
        <end position="222"/>
    </location>
</feature>
<dbReference type="GO" id="GO:0008625">
    <property type="term" value="P:extrinsic apoptotic signaling pathway via death domain receptors"/>
    <property type="evidence" value="ECO:0007669"/>
    <property type="project" value="TreeGrafter"/>
</dbReference>
<dbReference type="Pfam" id="PF20694">
    <property type="entry name" value="TRADD-like_N"/>
    <property type="match status" value="1"/>
</dbReference>
<protein>
    <recommendedName>
        <fullName evidence="8">DED domain-containing protein</fullName>
    </recommendedName>
</protein>
<evidence type="ECO:0000313" key="9">
    <source>
        <dbReference type="EMBL" id="KAK1795376.1"/>
    </source>
</evidence>
<feature type="compositionally biased region" description="Basic and acidic residues" evidence="7">
    <location>
        <begin position="154"/>
        <end position="172"/>
    </location>
</feature>
<organism evidence="9 10">
    <name type="scientific">Electrophorus voltai</name>
    <dbReference type="NCBI Taxonomy" id="2609070"/>
    <lineage>
        <taxon>Eukaryota</taxon>
        <taxon>Metazoa</taxon>
        <taxon>Chordata</taxon>
        <taxon>Craniata</taxon>
        <taxon>Vertebrata</taxon>
        <taxon>Euteleostomi</taxon>
        <taxon>Actinopterygii</taxon>
        <taxon>Neopterygii</taxon>
        <taxon>Teleostei</taxon>
        <taxon>Ostariophysi</taxon>
        <taxon>Gymnotiformes</taxon>
        <taxon>Gymnotoidei</taxon>
        <taxon>Gymnotidae</taxon>
        <taxon>Electrophorus</taxon>
    </lineage>
</organism>
<feature type="region of interest" description="Disordered" evidence="7">
    <location>
        <begin position="154"/>
        <end position="189"/>
    </location>
</feature>
<keyword evidence="4" id="KW-0238">DNA-binding</keyword>
<dbReference type="InterPro" id="IPR001875">
    <property type="entry name" value="DED_dom"/>
</dbReference>
<comment type="caution">
    <text evidence="9">The sequence shown here is derived from an EMBL/GenBank/DDBJ whole genome shotgun (WGS) entry which is preliminary data.</text>
</comment>
<feature type="non-terminal residue" evidence="9">
    <location>
        <position position="403"/>
    </location>
</feature>
<dbReference type="EMBL" id="JAROKS010000016">
    <property type="protein sequence ID" value="KAK1795376.1"/>
    <property type="molecule type" value="Genomic_DNA"/>
</dbReference>
<keyword evidence="5" id="KW-0804">Transcription</keyword>
<dbReference type="Gene3D" id="1.10.533.10">
    <property type="entry name" value="Death Domain, Fas"/>
    <property type="match status" value="1"/>
</dbReference>
<dbReference type="AlphaFoldDB" id="A0AAD9DVE4"/>
<dbReference type="GO" id="GO:0005730">
    <property type="term" value="C:nucleolus"/>
    <property type="evidence" value="ECO:0007669"/>
    <property type="project" value="UniProtKB-SubCell"/>
</dbReference>
<keyword evidence="10" id="KW-1185">Reference proteome</keyword>
<dbReference type="PANTHER" id="PTHR15205">
    <property type="entry name" value="DEATH EFFECTOR DOMAIN-CONTAINING PROTEIN"/>
    <property type="match status" value="1"/>
</dbReference>
<proteinExistence type="predicted"/>
<evidence type="ECO:0000256" key="7">
    <source>
        <dbReference type="SAM" id="MobiDB-lite"/>
    </source>
</evidence>
<reference evidence="9" key="1">
    <citation type="submission" date="2023-03" db="EMBL/GenBank/DDBJ databases">
        <title>Electrophorus voltai genome.</title>
        <authorList>
            <person name="Bian C."/>
        </authorList>
    </citation>
    <scope>NUCLEOTIDE SEQUENCE</scope>
    <source>
        <strain evidence="9">CB-2022</strain>
        <tissue evidence="9">Muscle</tissue>
    </source>
</reference>
<name>A0AAD9DVE4_9TELE</name>
<feature type="compositionally biased region" description="Polar residues" evidence="7">
    <location>
        <begin position="173"/>
        <end position="189"/>
    </location>
</feature>
<dbReference type="InterPro" id="IPR038856">
    <property type="entry name" value="DEDD/DEDD2"/>
</dbReference>
<keyword evidence="6" id="KW-0539">Nucleus</keyword>
<keyword evidence="3" id="KW-0805">Transcription regulation</keyword>
<evidence type="ECO:0000256" key="4">
    <source>
        <dbReference type="ARBA" id="ARBA00023125"/>
    </source>
</evidence>
<dbReference type="SUPFAM" id="SSF47986">
    <property type="entry name" value="DEATH domain"/>
    <property type="match status" value="1"/>
</dbReference>
<comment type="subcellular location">
    <subcellularLocation>
        <location evidence="1">Nucleus</location>
        <location evidence="1">Nucleolus</location>
    </subcellularLocation>
</comment>
<dbReference type="Proteomes" id="UP001239994">
    <property type="component" value="Unassembled WGS sequence"/>
</dbReference>
<evidence type="ECO:0000256" key="6">
    <source>
        <dbReference type="ARBA" id="ARBA00023242"/>
    </source>
</evidence>